<keyword evidence="2" id="KW-0677">Repeat</keyword>
<evidence type="ECO:0000259" key="4">
    <source>
        <dbReference type="PROSITE" id="PS51766"/>
    </source>
</evidence>
<dbReference type="AlphaFoldDB" id="A0A927BX01"/>
<dbReference type="GO" id="GO:0004553">
    <property type="term" value="F:hydrolase activity, hydrolyzing O-glycosyl compounds"/>
    <property type="evidence" value="ECO:0007669"/>
    <property type="project" value="InterPro"/>
</dbReference>
<keyword evidence="1" id="KW-0880">Kelch repeat</keyword>
<dbReference type="Pfam" id="PF00404">
    <property type="entry name" value="Dockerin_1"/>
    <property type="match status" value="1"/>
</dbReference>
<evidence type="ECO:0000313" key="5">
    <source>
        <dbReference type="EMBL" id="MBD2848428.1"/>
    </source>
</evidence>
<proteinExistence type="predicted"/>
<dbReference type="InterPro" id="IPR002105">
    <property type="entry name" value="Dockerin_1_rpt"/>
</dbReference>
<accession>A0A927BX01</accession>
<dbReference type="PANTHER" id="PTHR24412:SF441">
    <property type="entry name" value="KELCH-LIKE PROTEIN 28"/>
    <property type="match status" value="1"/>
</dbReference>
<reference evidence="5" key="1">
    <citation type="submission" date="2020-09" db="EMBL/GenBank/DDBJ databases">
        <title>A novel bacterium of genus Paenibacillus, isolated from South China Sea.</title>
        <authorList>
            <person name="Huang H."/>
            <person name="Mo K."/>
            <person name="Hu Y."/>
        </authorList>
    </citation>
    <scope>NUCLEOTIDE SEQUENCE</scope>
    <source>
        <strain evidence="5">IB182496</strain>
    </source>
</reference>
<feature type="signal peptide" evidence="3">
    <location>
        <begin position="1"/>
        <end position="25"/>
    </location>
</feature>
<dbReference type="SUPFAM" id="SSF63446">
    <property type="entry name" value="Type I dockerin domain"/>
    <property type="match status" value="1"/>
</dbReference>
<evidence type="ECO:0000256" key="3">
    <source>
        <dbReference type="SAM" id="SignalP"/>
    </source>
</evidence>
<dbReference type="Gene3D" id="2.120.10.80">
    <property type="entry name" value="Kelch-type beta propeller"/>
    <property type="match status" value="1"/>
</dbReference>
<organism evidence="5 6">
    <name type="scientific">Paenibacillus sabuli</name>
    <dbReference type="NCBI Taxonomy" id="2772509"/>
    <lineage>
        <taxon>Bacteria</taxon>
        <taxon>Bacillati</taxon>
        <taxon>Bacillota</taxon>
        <taxon>Bacilli</taxon>
        <taxon>Bacillales</taxon>
        <taxon>Paenibacillaceae</taxon>
        <taxon>Paenibacillus</taxon>
    </lineage>
</organism>
<dbReference type="GO" id="GO:0000272">
    <property type="term" value="P:polysaccharide catabolic process"/>
    <property type="evidence" value="ECO:0007669"/>
    <property type="project" value="InterPro"/>
</dbReference>
<feature type="domain" description="Dockerin" evidence="4">
    <location>
        <begin position="435"/>
        <end position="499"/>
    </location>
</feature>
<dbReference type="PROSITE" id="PS51766">
    <property type="entry name" value="DOCKERIN"/>
    <property type="match status" value="1"/>
</dbReference>
<dbReference type="Gene3D" id="1.10.1330.10">
    <property type="entry name" value="Dockerin domain"/>
    <property type="match status" value="1"/>
</dbReference>
<keyword evidence="3" id="KW-0732">Signal</keyword>
<dbReference type="InterPro" id="IPR011043">
    <property type="entry name" value="Gal_Oxase/kelch_b-propeller"/>
</dbReference>
<dbReference type="PANTHER" id="PTHR24412">
    <property type="entry name" value="KELCH PROTEIN"/>
    <property type="match status" value="1"/>
</dbReference>
<dbReference type="Proteomes" id="UP000621560">
    <property type="component" value="Unassembled WGS sequence"/>
</dbReference>
<comment type="caution">
    <text evidence="5">The sequence shown here is derived from an EMBL/GenBank/DDBJ whole genome shotgun (WGS) entry which is preliminary data.</text>
</comment>
<feature type="chain" id="PRO_5038094035" description="Dockerin domain-containing protein" evidence="3">
    <location>
        <begin position="26"/>
        <end position="499"/>
    </location>
</feature>
<gene>
    <name evidence="5" type="ORF">IDH44_24870</name>
</gene>
<name>A0A927BX01_9BACL</name>
<dbReference type="SUPFAM" id="SSF50965">
    <property type="entry name" value="Galactose oxidase, central domain"/>
    <property type="match status" value="1"/>
</dbReference>
<evidence type="ECO:0000256" key="1">
    <source>
        <dbReference type="ARBA" id="ARBA00022441"/>
    </source>
</evidence>
<dbReference type="InterPro" id="IPR036439">
    <property type="entry name" value="Dockerin_dom_sf"/>
</dbReference>
<evidence type="ECO:0000256" key="2">
    <source>
        <dbReference type="ARBA" id="ARBA00022737"/>
    </source>
</evidence>
<keyword evidence="6" id="KW-1185">Reference proteome</keyword>
<dbReference type="EMBL" id="JACXIZ010000066">
    <property type="protein sequence ID" value="MBD2848428.1"/>
    <property type="molecule type" value="Genomic_DNA"/>
</dbReference>
<dbReference type="InterPro" id="IPR016134">
    <property type="entry name" value="Dockerin_dom"/>
</dbReference>
<sequence length="499" mass="54163">MKQLKKGWLVIVLLLSLAVSGTAAAEREDWTFIDGNASTIGLNENSGLSANRPKPAVLDDKLYIAWSETSNYYNGEGRIYVSSYDGSEWTLVSGADGLSADPSKPANEVAIAAWDGKIAVAWQEQDDTGKFQLHVKFYDPQTQAWQWAGQAEGLNYDTGQDFHWVSMATDGETLYVGWQENRGGGTALHVKKYDAAQNQWEWADGGLASGLNHYENGGGLGAEIVLAGGGGKLYATWLERSGGTSAGTKQIRAKMYDPTTESWTSIDGGQDNGLNYDETKQAEKPVASYHNSKLYVAWQEAGETRNQVRVKAYDGESWSFVDGGGAAGLNIDSNQAANKPALAVIDGQLHIGFTEAYYYMPPVLSAQQVHVARFDESDASWTFLDGGTALGLNKVTQNMADQVSVIGMGGDVYAFWLEYASSIYQLRAAVYSPQPAYLKGDINGDGQVTPADALFITKYMQGKITLTPLQIEILDMDGNEVLDNTDVQMIMMIYLGAVA</sequence>
<evidence type="ECO:0000313" key="6">
    <source>
        <dbReference type="Proteomes" id="UP000621560"/>
    </source>
</evidence>
<dbReference type="InterPro" id="IPR015915">
    <property type="entry name" value="Kelch-typ_b-propeller"/>
</dbReference>
<dbReference type="RefSeq" id="WP_190921527.1">
    <property type="nucleotide sequence ID" value="NZ_JACXIZ010000066.1"/>
</dbReference>
<protein>
    <recommendedName>
        <fullName evidence="4">Dockerin domain-containing protein</fullName>
    </recommendedName>
</protein>
<dbReference type="CDD" id="cd14256">
    <property type="entry name" value="Dockerin_I"/>
    <property type="match status" value="1"/>
</dbReference>